<accession>A0A1M6AYI7</accession>
<sequence>MPVFSAPRHVSSHLTIEVVSTADLIFSVAVSDEYPEIDETLTFRVGDVELEAEEVVAPTGARLHRIRETPVGLLDVDYRATVSAPAPPAPLLGIDEIAYTRPSRYCDSDRLANLSATHFAGLTGLELVAATRDWVNTKIAYLIGSSRSIDGALDTYLNRSGVCRDFAHLVIAFLRGLNLPARFVSVYAPGLSPMDFHAAAEAYVDGAWRLIDATGLAPRDSMVRICTGRDASDTAFMTTLGGFTNLKWMQVSAWVDGQLPEDDGLRQVALR</sequence>
<reference evidence="2 3" key="1">
    <citation type="submission" date="2016-11" db="EMBL/GenBank/DDBJ databases">
        <authorList>
            <person name="Jaros S."/>
            <person name="Januszkiewicz K."/>
            <person name="Wedrychowicz H."/>
        </authorList>
    </citation>
    <scope>NUCLEOTIDE SEQUENCE [LARGE SCALE GENOMIC DNA]</scope>
    <source>
        <strain evidence="2 3">DSM 12906</strain>
    </source>
</reference>
<gene>
    <name evidence="2" type="ORF">SAMN02745244_00326</name>
</gene>
<dbReference type="EMBL" id="FQZG01000005">
    <property type="protein sequence ID" value="SHI41564.1"/>
    <property type="molecule type" value="Genomic_DNA"/>
</dbReference>
<protein>
    <submittedName>
        <fullName evidence="2">Transglutaminase-like superfamily protein</fullName>
    </submittedName>
</protein>
<dbReference type="Pfam" id="PF01841">
    <property type="entry name" value="Transglut_core"/>
    <property type="match status" value="1"/>
</dbReference>
<feature type="domain" description="Transglutaminase-like" evidence="1">
    <location>
        <begin position="155"/>
        <end position="215"/>
    </location>
</feature>
<dbReference type="Gene3D" id="3.10.620.30">
    <property type="match status" value="1"/>
</dbReference>
<dbReference type="Gene3D" id="2.60.40.2250">
    <property type="match status" value="1"/>
</dbReference>
<dbReference type="AlphaFoldDB" id="A0A1M6AYI7"/>
<organism evidence="2 3">
    <name type="scientific">Tessaracoccus bendigoensis DSM 12906</name>
    <dbReference type="NCBI Taxonomy" id="1123357"/>
    <lineage>
        <taxon>Bacteria</taxon>
        <taxon>Bacillati</taxon>
        <taxon>Actinomycetota</taxon>
        <taxon>Actinomycetes</taxon>
        <taxon>Propionibacteriales</taxon>
        <taxon>Propionibacteriaceae</taxon>
        <taxon>Tessaracoccus</taxon>
    </lineage>
</organism>
<dbReference type="InterPro" id="IPR002931">
    <property type="entry name" value="Transglutaminase-like"/>
</dbReference>
<evidence type="ECO:0000313" key="2">
    <source>
        <dbReference type="EMBL" id="SHI41564.1"/>
    </source>
</evidence>
<evidence type="ECO:0000313" key="3">
    <source>
        <dbReference type="Proteomes" id="UP000184512"/>
    </source>
</evidence>
<dbReference type="STRING" id="1123357.SAMN02745244_00326"/>
<dbReference type="InterPro" id="IPR038765">
    <property type="entry name" value="Papain-like_cys_pep_sf"/>
</dbReference>
<dbReference type="OrthoDB" id="5438043at2"/>
<evidence type="ECO:0000259" key="1">
    <source>
        <dbReference type="SMART" id="SM00460"/>
    </source>
</evidence>
<dbReference type="SUPFAM" id="SSF54001">
    <property type="entry name" value="Cysteine proteinases"/>
    <property type="match status" value="1"/>
</dbReference>
<dbReference type="SMART" id="SM00460">
    <property type="entry name" value="TGc"/>
    <property type="match status" value="1"/>
</dbReference>
<keyword evidence="3" id="KW-1185">Reference proteome</keyword>
<proteinExistence type="predicted"/>
<dbReference type="Proteomes" id="UP000184512">
    <property type="component" value="Unassembled WGS sequence"/>
</dbReference>
<dbReference type="PANTHER" id="PTHR33490">
    <property type="entry name" value="BLR5614 PROTEIN-RELATED"/>
    <property type="match status" value="1"/>
</dbReference>
<dbReference type="PANTHER" id="PTHR33490:SF12">
    <property type="entry name" value="BLL5557 PROTEIN"/>
    <property type="match status" value="1"/>
</dbReference>
<name>A0A1M6AYI7_9ACTN</name>